<evidence type="ECO:0000256" key="2">
    <source>
        <dbReference type="SAM" id="SignalP"/>
    </source>
</evidence>
<proteinExistence type="predicted"/>
<dbReference type="Proteomes" id="UP001345963">
    <property type="component" value="Unassembled WGS sequence"/>
</dbReference>
<feature type="chain" id="PRO_5045333377" evidence="2">
    <location>
        <begin position="22"/>
        <end position="66"/>
    </location>
</feature>
<evidence type="ECO:0000313" key="4">
    <source>
        <dbReference type="Proteomes" id="UP001345963"/>
    </source>
</evidence>
<name>A0ABU7BA84_9TELE</name>
<dbReference type="EMBL" id="JAHUTI010043545">
    <property type="protein sequence ID" value="MED6246570.1"/>
    <property type="molecule type" value="Genomic_DNA"/>
</dbReference>
<reference evidence="3 4" key="1">
    <citation type="submission" date="2021-07" db="EMBL/GenBank/DDBJ databases">
        <authorList>
            <person name="Palmer J.M."/>
        </authorList>
    </citation>
    <scope>NUCLEOTIDE SEQUENCE [LARGE SCALE GENOMIC DNA]</scope>
    <source>
        <strain evidence="3 4">AT_MEX2019</strain>
        <tissue evidence="3">Muscle</tissue>
    </source>
</reference>
<organism evidence="3 4">
    <name type="scientific">Ataeniobius toweri</name>
    <dbReference type="NCBI Taxonomy" id="208326"/>
    <lineage>
        <taxon>Eukaryota</taxon>
        <taxon>Metazoa</taxon>
        <taxon>Chordata</taxon>
        <taxon>Craniata</taxon>
        <taxon>Vertebrata</taxon>
        <taxon>Euteleostomi</taxon>
        <taxon>Actinopterygii</taxon>
        <taxon>Neopterygii</taxon>
        <taxon>Teleostei</taxon>
        <taxon>Neoteleostei</taxon>
        <taxon>Acanthomorphata</taxon>
        <taxon>Ovalentaria</taxon>
        <taxon>Atherinomorphae</taxon>
        <taxon>Cyprinodontiformes</taxon>
        <taxon>Goodeidae</taxon>
        <taxon>Ataeniobius</taxon>
    </lineage>
</organism>
<feature type="signal peptide" evidence="2">
    <location>
        <begin position="1"/>
        <end position="21"/>
    </location>
</feature>
<evidence type="ECO:0000256" key="1">
    <source>
        <dbReference type="SAM" id="MobiDB-lite"/>
    </source>
</evidence>
<keyword evidence="2" id="KW-0732">Signal</keyword>
<protein>
    <submittedName>
        <fullName evidence="3">Uncharacterized protein</fullName>
    </submittedName>
</protein>
<evidence type="ECO:0000313" key="3">
    <source>
        <dbReference type="EMBL" id="MED6246570.1"/>
    </source>
</evidence>
<accession>A0ABU7BA84</accession>
<keyword evidence="4" id="KW-1185">Reference proteome</keyword>
<feature type="region of interest" description="Disordered" evidence="1">
    <location>
        <begin position="40"/>
        <end position="66"/>
    </location>
</feature>
<comment type="caution">
    <text evidence="3">The sequence shown here is derived from an EMBL/GenBank/DDBJ whole genome shotgun (WGS) entry which is preliminary data.</text>
</comment>
<gene>
    <name evidence="3" type="ORF">ATANTOWER_019981</name>
</gene>
<sequence length="66" mass="7357">MVFLTLAPVLVSLLWQDLSISDSKYLRSTKLQLPVSKLQVSNQPASEPSPPSTMNNKVYLSSTRHI</sequence>